<accession>A0A8S5TX82</accession>
<dbReference type="InterPro" id="IPR010998">
    <property type="entry name" value="Integrase_recombinase_N"/>
</dbReference>
<evidence type="ECO:0000256" key="7">
    <source>
        <dbReference type="ARBA" id="ARBA00023172"/>
    </source>
</evidence>
<dbReference type="InterPro" id="IPR002104">
    <property type="entry name" value="Integrase_catalytic"/>
</dbReference>
<dbReference type="GO" id="GO:0075713">
    <property type="term" value="P:establishment of integrated proviral latency"/>
    <property type="evidence" value="ECO:0007669"/>
    <property type="project" value="UniProtKB-KW"/>
</dbReference>
<evidence type="ECO:0000313" key="10">
    <source>
        <dbReference type="EMBL" id="DAF86801.1"/>
    </source>
</evidence>
<dbReference type="GO" id="GO:0016740">
    <property type="term" value="F:transferase activity"/>
    <property type="evidence" value="ECO:0007669"/>
    <property type="project" value="UniProtKB-KW"/>
</dbReference>
<evidence type="ECO:0000256" key="5">
    <source>
        <dbReference type="ARBA" id="ARBA00022908"/>
    </source>
</evidence>
<dbReference type="InterPro" id="IPR050090">
    <property type="entry name" value="Tyrosine_recombinase_XerCD"/>
</dbReference>
<keyword evidence="7" id="KW-0233">DNA recombination</keyword>
<reference evidence="10" key="1">
    <citation type="journal article" date="2021" name="Proc. Natl. Acad. Sci. U.S.A.">
        <title>A Catalog of Tens of Thousands of Viruses from Human Metagenomes Reveals Hidden Associations with Chronic Diseases.</title>
        <authorList>
            <person name="Tisza M.J."/>
            <person name="Buck C.B."/>
        </authorList>
    </citation>
    <scope>NUCLEOTIDE SEQUENCE</scope>
    <source>
        <strain evidence="10">CtvuW5</strain>
    </source>
</reference>
<dbReference type="Pfam" id="PF00589">
    <property type="entry name" value="Phage_integrase"/>
    <property type="match status" value="1"/>
</dbReference>
<proteinExistence type="inferred from homology"/>
<dbReference type="Gene3D" id="1.10.443.10">
    <property type="entry name" value="Intergrase catalytic core"/>
    <property type="match status" value="1"/>
</dbReference>
<dbReference type="Gene3D" id="1.10.150.130">
    <property type="match status" value="1"/>
</dbReference>
<feature type="domain" description="Tyr recombinase" evidence="9">
    <location>
        <begin position="211"/>
        <end position="379"/>
    </location>
</feature>
<comment type="similarity">
    <text evidence="1">Belongs to the 'phage' integrase family.</text>
</comment>
<protein>
    <recommendedName>
        <fullName evidence="2">Integrase</fullName>
    </recommendedName>
</protein>
<dbReference type="GO" id="GO:0016787">
    <property type="term" value="F:hydrolase activity"/>
    <property type="evidence" value="ECO:0007669"/>
    <property type="project" value="UniProtKB-KW"/>
</dbReference>
<dbReference type="GO" id="GO:0015074">
    <property type="term" value="P:DNA integration"/>
    <property type="evidence" value="ECO:0007669"/>
    <property type="project" value="UniProtKB-KW"/>
</dbReference>
<dbReference type="InterPro" id="IPR013762">
    <property type="entry name" value="Integrase-like_cat_sf"/>
</dbReference>
<name>A0A8S5TX82_9CAUD</name>
<keyword evidence="4" id="KW-0378">Hydrolase</keyword>
<evidence type="ECO:0000256" key="8">
    <source>
        <dbReference type="ARBA" id="ARBA00023195"/>
    </source>
</evidence>
<keyword evidence="3" id="KW-0808">Transferase</keyword>
<evidence type="ECO:0000259" key="9">
    <source>
        <dbReference type="PROSITE" id="PS51898"/>
    </source>
</evidence>
<dbReference type="GO" id="GO:0006310">
    <property type="term" value="P:DNA recombination"/>
    <property type="evidence" value="ECO:0007669"/>
    <property type="project" value="UniProtKB-KW"/>
</dbReference>
<dbReference type="PANTHER" id="PTHR30349">
    <property type="entry name" value="PHAGE INTEGRASE-RELATED"/>
    <property type="match status" value="1"/>
</dbReference>
<evidence type="ECO:0000256" key="4">
    <source>
        <dbReference type="ARBA" id="ARBA00022801"/>
    </source>
</evidence>
<dbReference type="GO" id="GO:0003677">
    <property type="term" value="F:DNA binding"/>
    <property type="evidence" value="ECO:0007669"/>
    <property type="project" value="UniProtKB-KW"/>
</dbReference>
<dbReference type="Pfam" id="PF17293">
    <property type="entry name" value="Arm-DNA-bind_5"/>
    <property type="match status" value="1"/>
</dbReference>
<evidence type="ECO:0000256" key="3">
    <source>
        <dbReference type="ARBA" id="ARBA00022679"/>
    </source>
</evidence>
<dbReference type="GO" id="GO:0044826">
    <property type="term" value="P:viral genome integration into host DNA"/>
    <property type="evidence" value="ECO:0007669"/>
    <property type="project" value="UniProtKB-KW"/>
</dbReference>
<dbReference type="PANTHER" id="PTHR30349:SF64">
    <property type="entry name" value="PROPHAGE INTEGRASE INTD-RELATED"/>
    <property type="match status" value="1"/>
</dbReference>
<dbReference type="SUPFAM" id="SSF56349">
    <property type="entry name" value="DNA breaking-rejoining enzymes"/>
    <property type="match status" value="1"/>
</dbReference>
<sequence length="385" mass="44362">MRMLKLPKVRAVFDRKKKASTITTGMVEIEITFNRTQRKTLSSGVELYANQWEDGVVVRHAESKKLNKQITELIKKYEGIARSILQEGEEVTYHTFSAALERKSGKYGTDFIDFCYDVMDRRGLRASTLRAHKCTLETLRESKIIRTFDDLTPENIKKFDTWLRKQDPDREQPTIYNYHKRLKPYINEAVSLGIIEESPYLRFKAERGKHKPKEALNEEELAAVRSLELSDESLSKARDLFVFCCYTGLAHADMDAFDFSRDVVTVHGCNYIDKQRVKTGTKYYTPILPPAMAVLEKYHYHLPRFSQQAYNRLLKCVGTLIGTKKNLSSHIARYTFATTVLLAHEVPIESVSKMMGHTCIQITQVYAKILNSSVEKQAERLANIL</sequence>
<evidence type="ECO:0000256" key="1">
    <source>
        <dbReference type="ARBA" id="ARBA00008857"/>
    </source>
</evidence>
<dbReference type="EMBL" id="BK015953">
    <property type="protein sequence ID" value="DAF86801.1"/>
    <property type="molecule type" value="Genomic_DNA"/>
</dbReference>
<keyword evidence="8" id="KW-1179">Viral genome integration</keyword>
<evidence type="ECO:0000256" key="2">
    <source>
        <dbReference type="ARBA" id="ARBA00016082"/>
    </source>
</evidence>
<organism evidence="10">
    <name type="scientific">Siphoviridae sp. ctvuW5</name>
    <dbReference type="NCBI Taxonomy" id="2825725"/>
    <lineage>
        <taxon>Viruses</taxon>
        <taxon>Duplodnaviria</taxon>
        <taxon>Heunggongvirae</taxon>
        <taxon>Uroviricota</taxon>
        <taxon>Caudoviricetes</taxon>
    </lineage>
</organism>
<keyword evidence="6" id="KW-0238">DNA-binding</keyword>
<keyword evidence="8" id="KW-1160">Virus entry into host cell</keyword>
<dbReference type="PROSITE" id="PS51898">
    <property type="entry name" value="TYR_RECOMBINASE"/>
    <property type="match status" value="1"/>
</dbReference>
<dbReference type="Pfam" id="PF13102">
    <property type="entry name" value="Phage_int_SAM_5"/>
    <property type="match status" value="1"/>
</dbReference>
<keyword evidence="5" id="KW-0229">DNA integration</keyword>
<dbReference type="InterPro" id="IPR011010">
    <property type="entry name" value="DNA_brk_join_enz"/>
</dbReference>
<dbReference type="InterPro" id="IPR025269">
    <property type="entry name" value="SAM-like_dom"/>
</dbReference>
<dbReference type="CDD" id="cd01185">
    <property type="entry name" value="INTN1_C_like"/>
    <property type="match status" value="1"/>
</dbReference>
<evidence type="ECO:0000256" key="6">
    <source>
        <dbReference type="ARBA" id="ARBA00023125"/>
    </source>
</evidence>
<dbReference type="InterPro" id="IPR035386">
    <property type="entry name" value="Arm-DNA-bind_5"/>
</dbReference>